<keyword evidence="9" id="KW-1185">Reference proteome</keyword>
<gene>
    <name evidence="8" type="ORF">G6R28_02105</name>
</gene>
<evidence type="ECO:0000256" key="3">
    <source>
        <dbReference type="ARBA" id="ARBA00022692"/>
    </source>
</evidence>
<evidence type="ECO:0000256" key="5">
    <source>
        <dbReference type="ARBA" id="ARBA00023136"/>
    </source>
</evidence>
<reference evidence="8 9" key="1">
    <citation type="submission" date="2020-02" db="EMBL/GenBank/DDBJ databases">
        <title>Fructobacillus sp. isolated from paper mulberry of Taiwan.</title>
        <authorList>
            <person name="Lin S.-T."/>
        </authorList>
    </citation>
    <scope>NUCLEOTIDE SEQUENCE [LARGE SCALE GENOMIC DNA]</scope>
    <source>
        <strain evidence="8 9">M1-21</strain>
    </source>
</reference>
<feature type="transmembrane region" description="Helical" evidence="6">
    <location>
        <begin position="234"/>
        <end position="252"/>
    </location>
</feature>
<dbReference type="InterPro" id="IPR004869">
    <property type="entry name" value="MMPL_dom"/>
</dbReference>
<comment type="caution">
    <text evidence="8">The sequence shown here is derived from an EMBL/GenBank/DDBJ whole genome shotgun (WGS) entry which is preliminary data.</text>
</comment>
<keyword evidence="3 6" id="KW-0812">Transmembrane</keyword>
<feature type="transmembrane region" description="Helical" evidence="6">
    <location>
        <begin position="659"/>
        <end position="682"/>
    </location>
</feature>
<dbReference type="PROSITE" id="PS50156">
    <property type="entry name" value="SSD"/>
    <property type="match status" value="1"/>
</dbReference>
<feature type="transmembrane region" description="Helical" evidence="6">
    <location>
        <begin position="181"/>
        <end position="201"/>
    </location>
</feature>
<dbReference type="EMBL" id="JAAMFJ010000001">
    <property type="protein sequence ID" value="MBS9336024.1"/>
    <property type="molecule type" value="Genomic_DNA"/>
</dbReference>
<dbReference type="InterPro" id="IPR050545">
    <property type="entry name" value="Mycobact_MmpL"/>
</dbReference>
<dbReference type="RefSeq" id="WP_213792577.1">
    <property type="nucleotide sequence ID" value="NZ_JAAMFJ010000001.1"/>
</dbReference>
<feature type="transmembrane region" description="Helical" evidence="6">
    <location>
        <begin position="303"/>
        <end position="332"/>
    </location>
</feature>
<feature type="domain" description="SSD" evidence="7">
    <location>
        <begin position="205"/>
        <end position="330"/>
    </location>
</feature>
<feature type="transmembrane region" description="Helical" evidence="6">
    <location>
        <begin position="513"/>
        <end position="533"/>
    </location>
</feature>
<keyword evidence="5 6" id="KW-0472">Membrane</keyword>
<evidence type="ECO:0000259" key="7">
    <source>
        <dbReference type="PROSITE" id="PS50156"/>
    </source>
</evidence>
<feature type="transmembrane region" description="Helical" evidence="6">
    <location>
        <begin position="20"/>
        <end position="39"/>
    </location>
</feature>
<feature type="transmembrane region" description="Helical" evidence="6">
    <location>
        <begin position="540"/>
        <end position="561"/>
    </location>
</feature>
<dbReference type="SUPFAM" id="SSF82866">
    <property type="entry name" value="Multidrug efflux transporter AcrB transmembrane domain"/>
    <property type="match status" value="2"/>
</dbReference>
<dbReference type="Proteomes" id="UP000735205">
    <property type="component" value="Unassembled WGS sequence"/>
</dbReference>
<evidence type="ECO:0000256" key="4">
    <source>
        <dbReference type="ARBA" id="ARBA00022989"/>
    </source>
</evidence>
<feature type="transmembrane region" description="Helical" evidence="6">
    <location>
        <begin position="208"/>
        <end position="228"/>
    </location>
</feature>
<accession>A0ABS5QS49</accession>
<name>A0ABS5QS49_9LACO</name>
<feature type="transmembrane region" description="Helical" evidence="6">
    <location>
        <begin position="626"/>
        <end position="647"/>
    </location>
</feature>
<evidence type="ECO:0000313" key="9">
    <source>
        <dbReference type="Proteomes" id="UP000735205"/>
    </source>
</evidence>
<dbReference type="PANTHER" id="PTHR33406:SF13">
    <property type="entry name" value="MEMBRANE PROTEIN YDFJ"/>
    <property type="match status" value="1"/>
</dbReference>
<organism evidence="8 9">
    <name type="scientific">Fructobacillus papyrifericola</name>
    <dbReference type="NCBI Taxonomy" id="2713172"/>
    <lineage>
        <taxon>Bacteria</taxon>
        <taxon>Bacillati</taxon>
        <taxon>Bacillota</taxon>
        <taxon>Bacilli</taxon>
        <taxon>Lactobacillales</taxon>
        <taxon>Lactobacillaceae</taxon>
        <taxon>Fructobacillus</taxon>
    </lineage>
</organism>
<dbReference type="InterPro" id="IPR000731">
    <property type="entry name" value="SSD"/>
</dbReference>
<comment type="subcellular location">
    <subcellularLocation>
        <location evidence="1">Cell membrane</location>
        <topology evidence="1">Multi-pass membrane protein</topology>
    </subcellularLocation>
</comment>
<keyword evidence="4 6" id="KW-1133">Transmembrane helix</keyword>
<keyword evidence="2" id="KW-1003">Cell membrane</keyword>
<dbReference type="Gene3D" id="1.20.1640.10">
    <property type="entry name" value="Multidrug efflux transporter AcrB transmembrane domain"/>
    <property type="match status" value="2"/>
</dbReference>
<evidence type="ECO:0000256" key="6">
    <source>
        <dbReference type="SAM" id="Phobius"/>
    </source>
</evidence>
<feature type="transmembrane region" description="Helical" evidence="6">
    <location>
        <begin position="581"/>
        <end position="605"/>
    </location>
</feature>
<feature type="transmembrane region" description="Helical" evidence="6">
    <location>
        <begin position="273"/>
        <end position="297"/>
    </location>
</feature>
<evidence type="ECO:0000256" key="2">
    <source>
        <dbReference type="ARBA" id="ARBA00022475"/>
    </source>
</evidence>
<evidence type="ECO:0000256" key="1">
    <source>
        <dbReference type="ARBA" id="ARBA00004651"/>
    </source>
</evidence>
<sequence>MGKALSRLGGWIFSHAKSTITIVLAITALVIGAAIHQGADFAGSSLNLPNSQSQKAMSVMNKEFSQTDSSKGTIKIVFHSENGQDLTSTDNQNKIQELLNQVQKQEHVTNVVSPANLHSYSADKNTAYASVNYDQKKEDVSATEINRVKKQLATTRDAKIQTELSGNVTFSTVEQSETTEGVGIIVAYVVLAITFASLLVAGLPILSAILGLAVSMMIVMLLTNVMSIPSTSSALVGMMGLAVGIDYALFIISRYRQEIALGKERKEAMKSAMSTAGVSVVFAGATVMVAMAAMVVLKIDFLATMGIAAAIGVFFAVLMSLTLVPAILSLLGKRVTGQKKNRILNLFSKFRIKGGFGRFVVKHRIKTLILAIAALVLIAIPVLHMNLGLPNDGESSPKQTERRAYDMQKAGYGDGVNATLVVIAKTDDAAKANHAGDEIKQLKNVANVTQAMPGKSGKYYLLTVTPKTDSNDPKTKKLVTDIRDLSVKKTQASLMVTGATAINVDVTNAIASAIPKFALLIIAFAFILLMMAFRSILIPLVAVAGFGLSLCATLGAVVWIVQDGNMLDFFQIPSKASLLAFMPVLVIGIMFGLAMDYEIFLVSRIREEYNRTKDTTHSVIVGLQENGTVVFAAIVIMASVFAGFIFSPEGIIKSIGLSFTFGVIFDALIVRMIIVPAAIALFGRANWYLPKWLDKILPQLHVD</sequence>
<dbReference type="PANTHER" id="PTHR33406">
    <property type="entry name" value="MEMBRANE PROTEIN MJ1562-RELATED"/>
    <property type="match status" value="1"/>
</dbReference>
<dbReference type="Pfam" id="PF03176">
    <property type="entry name" value="MMPL"/>
    <property type="match status" value="2"/>
</dbReference>
<protein>
    <submittedName>
        <fullName evidence="8">MMPL family transporter</fullName>
    </submittedName>
</protein>
<evidence type="ECO:0000313" key="8">
    <source>
        <dbReference type="EMBL" id="MBS9336024.1"/>
    </source>
</evidence>
<feature type="transmembrane region" description="Helical" evidence="6">
    <location>
        <begin position="368"/>
        <end position="387"/>
    </location>
</feature>
<proteinExistence type="predicted"/>